<feature type="compositionally biased region" description="Basic residues" evidence="4">
    <location>
        <begin position="304"/>
        <end position="317"/>
    </location>
</feature>
<dbReference type="GO" id="GO:0008673">
    <property type="term" value="F:2-dehydro-3-deoxygluconokinase activity"/>
    <property type="evidence" value="ECO:0007669"/>
    <property type="project" value="UniProtKB-EC"/>
</dbReference>
<feature type="region of interest" description="Disordered" evidence="4">
    <location>
        <begin position="237"/>
        <end position="388"/>
    </location>
</feature>
<evidence type="ECO:0000256" key="2">
    <source>
        <dbReference type="ARBA" id="ARBA00022679"/>
    </source>
</evidence>
<dbReference type="EMBL" id="CP003493">
    <property type="protein sequence ID" value="AFV88215.1"/>
    <property type="molecule type" value="Genomic_DNA"/>
</dbReference>
<evidence type="ECO:0000256" key="4">
    <source>
        <dbReference type="SAM" id="MobiDB-lite"/>
    </source>
</evidence>
<evidence type="ECO:0000313" key="6">
    <source>
        <dbReference type="Proteomes" id="UP000000214"/>
    </source>
</evidence>
<name>K7SG16_ACIA4</name>
<evidence type="ECO:0000256" key="3">
    <source>
        <dbReference type="ARBA" id="ARBA00022777"/>
    </source>
</evidence>
<accession>K7SG16</accession>
<dbReference type="PANTHER" id="PTHR43320:SF2">
    <property type="entry name" value="2-DEHYDRO-3-DEOXYGLUCONOKINASE_2-DEHYDRO-3-DEOXYGALACTONOKINASE"/>
    <property type="match status" value="1"/>
</dbReference>
<dbReference type="KEGG" id="pbo:PACID_03670"/>
<dbReference type="AlphaFoldDB" id="K7SG16"/>
<dbReference type="SUPFAM" id="SSF53613">
    <property type="entry name" value="Ribokinase-like"/>
    <property type="match status" value="1"/>
</dbReference>
<dbReference type="Gene3D" id="3.40.1190.20">
    <property type="match status" value="1"/>
</dbReference>
<keyword evidence="3 5" id="KW-0418">Kinase</keyword>
<dbReference type="STRING" id="1171373.PACID_03670"/>
<feature type="compositionally biased region" description="Basic residues" evidence="4">
    <location>
        <begin position="331"/>
        <end position="351"/>
    </location>
</feature>
<sequence length="388" mass="41960">MAVFDLRPAADCRYAEVSLGEVMLRLDPGAGRIRTARSFDAWEGGGEYNVARGLTRVFGLETSVVTALVDDEVGHLIESLIAAGGVGTSMIHWADSDGVGREVRNGLNFTERGFGVRGAKGVSDRGHTAIAALRPDDVDWDHLFGELGVRWLHTGGIYAALSPASAETPLAAVTAAQKYGTRVSYDLNYRPSLWRSIGGQVRAQEVNQELAKHVDLLFGNEEDFTAALGFEVAGTDESLTELPPGGLRPDGGAGGRRLPEPGRHRHHPAQRPFGLRQRLGSHRVVARRGPQAGHPARSSGGLRPGRRRGLLRLRLRLRSSGWRGPSDLPGVRRRPRRPGHDHPRRHLHGDRRRGVQAGLGRFGAGRPLSVDQPPTTCPGEASTTSKEP</sequence>
<dbReference type="Proteomes" id="UP000000214">
    <property type="component" value="Chromosome"/>
</dbReference>
<dbReference type="InterPro" id="IPR052700">
    <property type="entry name" value="Carb_kinase_PfkB-like"/>
</dbReference>
<keyword evidence="2 5" id="KW-0808">Transferase</keyword>
<dbReference type="HOGENOM" id="CLU_711448_0_0_11"/>
<organism evidence="5 6">
    <name type="scientific">Acidipropionibacterium acidipropionici (strain ATCC 4875 / DSM 20272 / JCM 6432 / NBRC 12425 / NCIMB 8070 / 4)</name>
    <name type="common">Propionibacterium acidipropionici</name>
    <dbReference type="NCBI Taxonomy" id="1171373"/>
    <lineage>
        <taxon>Bacteria</taxon>
        <taxon>Bacillati</taxon>
        <taxon>Actinomycetota</taxon>
        <taxon>Actinomycetes</taxon>
        <taxon>Propionibacteriales</taxon>
        <taxon>Propionibacteriaceae</taxon>
        <taxon>Acidipropionibacterium</taxon>
    </lineage>
</organism>
<dbReference type="EC" id="2.7.1.45" evidence="5"/>
<dbReference type="eggNOG" id="COG0524">
    <property type="taxonomic scope" value="Bacteria"/>
</dbReference>
<reference evidence="5 6" key="1">
    <citation type="journal article" date="2012" name="BMC Genomics">
        <title>The genome sequence of Propionibacterium acidipropionici provides insights into its biotechnological and industrial potential.</title>
        <authorList>
            <person name="Parizzi L.P."/>
            <person name="Grassi M.C."/>
            <person name="Llerena L.A."/>
            <person name="Carazzolle M.F."/>
            <person name="Queiroz V.L."/>
            <person name="Lunardi I."/>
            <person name="Zeidler A.F."/>
            <person name="Teixeira P.J."/>
            <person name="Mieczkowski P."/>
            <person name="Rincones J."/>
            <person name="Pereira G.A."/>
        </authorList>
    </citation>
    <scope>NUCLEOTIDE SEQUENCE [LARGE SCALE GENOMIC DNA]</scope>
    <source>
        <strain evidence="6">ATCC 4875 / DSM 20272 / JCM 6432 / NBRC 12425 / NCIMB 8070</strain>
    </source>
</reference>
<protein>
    <submittedName>
        <fullName evidence="5">KHG/KDPG family aldolase/carbohydrate kinase, PfkB family</fullName>
        <ecNumber evidence="5">2.7.1.45</ecNumber>
    </submittedName>
</protein>
<proteinExistence type="inferred from homology"/>
<comment type="similarity">
    <text evidence="1">Belongs to the carbohydrate kinase PfkB family.</text>
</comment>
<feature type="compositionally biased region" description="Low complexity" evidence="4">
    <location>
        <begin position="318"/>
        <end position="329"/>
    </location>
</feature>
<dbReference type="InterPro" id="IPR029056">
    <property type="entry name" value="Ribokinase-like"/>
</dbReference>
<evidence type="ECO:0000256" key="1">
    <source>
        <dbReference type="ARBA" id="ARBA00010688"/>
    </source>
</evidence>
<evidence type="ECO:0000313" key="5">
    <source>
        <dbReference type="EMBL" id="AFV88215.1"/>
    </source>
</evidence>
<dbReference type="PANTHER" id="PTHR43320">
    <property type="entry name" value="SUGAR KINASE"/>
    <property type="match status" value="1"/>
</dbReference>
<dbReference type="CDD" id="cd01166">
    <property type="entry name" value="KdgK"/>
    <property type="match status" value="1"/>
</dbReference>
<gene>
    <name evidence="5" type="ordered locus">PACID_03670</name>
</gene>